<dbReference type="RefSeq" id="WP_268924134.1">
    <property type="nucleotide sequence ID" value="NZ_JAPTGB010000003.1"/>
</dbReference>
<evidence type="ECO:0000313" key="1">
    <source>
        <dbReference type="EMBL" id="MCZ0859912.1"/>
    </source>
</evidence>
<keyword evidence="2" id="KW-1185">Reference proteome</keyword>
<protein>
    <submittedName>
        <fullName evidence="1">Uncharacterized protein</fullName>
    </submittedName>
</protein>
<gene>
    <name evidence="1" type="ORF">O0S10_01555</name>
</gene>
<sequence length="115" mass="12703">MQLINYTPHTIGICRPDGTIITIPSSGEIRVTPIRHSSGNLPNGVPLQTVTYQPLVLPDRQPNTWLIVSGYVVHRAQIEHPDRTDLICPDTSRGSLVRNSDGKIIAVRKFVRVGV</sequence>
<proteinExistence type="predicted"/>
<comment type="caution">
    <text evidence="1">The sequence shown here is derived from an EMBL/GenBank/DDBJ whole genome shotgun (WGS) entry which is preliminary data.</text>
</comment>
<reference evidence="1" key="1">
    <citation type="submission" date="2022-12" db="EMBL/GenBank/DDBJ databases">
        <title>Isolation and characterisation of novel Methanocorpusculum spp. from native Australian herbivores indicates the genus is ancestrally host-associated.</title>
        <authorList>
            <person name="Volmer J.G."/>
            <person name="Soo R.M."/>
            <person name="Evans P.N."/>
            <person name="Hoedt E.C."/>
            <person name="Astorga Alsina A.L."/>
            <person name="Woodcroft B.J."/>
            <person name="Tyson G.W."/>
            <person name="Hugenholtz P."/>
            <person name="Morrison M."/>
        </authorList>
    </citation>
    <scope>NUCLEOTIDE SEQUENCE</scope>
    <source>
        <strain evidence="1">MG</strain>
    </source>
</reference>
<accession>A0ABT4IDU3</accession>
<evidence type="ECO:0000313" key="2">
    <source>
        <dbReference type="Proteomes" id="UP001141422"/>
    </source>
</evidence>
<name>A0ABT4IDU3_9EURY</name>
<organism evidence="1 2">
    <name type="scientific">Methanocorpusculum petauri</name>
    <dbReference type="NCBI Taxonomy" id="3002863"/>
    <lineage>
        <taxon>Archaea</taxon>
        <taxon>Methanobacteriati</taxon>
        <taxon>Methanobacteriota</taxon>
        <taxon>Stenosarchaea group</taxon>
        <taxon>Methanomicrobia</taxon>
        <taxon>Methanomicrobiales</taxon>
        <taxon>Methanocorpusculaceae</taxon>
        <taxon>Methanocorpusculum</taxon>
    </lineage>
</organism>
<dbReference type="Proteomes" id="UP001141422">
    <property type="component" value="Unassembled WGS sequence"/>
</dbReference>
<dbReference type="EMBL" id="JAPTGB010000003">
    <property type="protein sequence ID" value="MCZ0859912.1"/>
    <property type="molecule type" value="Genomic_DNA"/>
</dbReference>